<evidence type="ECO:0000256" key="1">
    <source>
        <dbReference type="SAM" id="Phobius"/>
    </source>
</evidence>
<dbReference type="AlphaFoldDB" id="A0AA42UKG6"/>
<keyword evidence="1" id="KW-0472">Membrane</keyword>
<comment type="caution">
    <text evidence="2">The sequence shown here is derived from an EMBL/GenBank/DDBJ whole genome shotgun (WGS) entry which is preliminary data.</text>
</comment>
<feature type="transmembrane region" description="Helical" evidence="1">
    <location>
        <begin position="20"/>
        <end position="39"/>
    </location>
</feature>
<evidence type="ECO:0000313" key="3">
    <source>
        <dbReference type="Proteomes" id="UP001160882"/>
    </source>
</evidence>
<protein>
    <submittedName>
        <fullName evidence="2">Uncharacterized protein</fullName>
    </submittedName>
</protein>
<organism evidence="2 3">
    <name type="scientific">Pseudomonas mosselii</name>
    <dbReference type="NCBI Taxonomy" id="78327"/>
    <lineage>
        <taxon>Bacteria</taxon>
        <taxon>Pseudomonadati</taxon>
        <taxon>Pseudomonadota</taxon>
        <taxon>Gammaproteobacteria</taxon>
        <taxon>Pseudomonadales</taxon>
        <taxon>Pseudomonadaceae</taxon>
        <taxon>Pseudomonas</taxon>
    </lineage>
</organism>
<keyword evidence="1" id="KW-1133">Transmembrane helix</keyword>
<name>A0AA42UKG6_9PSED</name>
<gene>
    <name evidence="2" type="ORF">N5I14_04955</name>
</gene>
<reference evidence="2" key="1">
    <citation type="submission" date="2022-09" db="EMBL/GenBank/DDBJ databases">
        <title>Intensive care unit water sources are persistently colonized with multi-drug resistant bacteria and are the site of extensive horizontal gene transfer of antibiotic resistance genes.</title>
        <authorList>
            <person name="Diorio-Toth L."/>
        </authorList>
    </citation>
    <scope>NUCLEOTIDE SEQUENCE</scope>
    <source>
        <strain evidence="2">GD03782</strain>
    </source>
</reference>
<keyword evidence="1" id="KW-0812">Transmembrane</keyword>
<proteinExistence type="predicted"/>
<dbReference type="Proteomes" id="UP001160882">
    <property type="component" value="Unassembled WGS sequence"/>
</dbReference>
<accession>A0AA42UKG6</accession>
<evidence type="ECO:0000313" key="2">
    <source>
        <dbReference type="EMBL" id="MDH1629592.1"/>
    </source>
</evidence>
<feature type="transmembrane region" description="Helical" evidence="1">
    <location>
        <begin position="103"/>
        <end position="123"/>
    </location>
</feature>
<sequence length="214" mass="23397">MTIQARAKLRAWMQRPKGSLGWILAIVVLLLATSVYRGLSPAWRLIMHDPAVLLAILALTVALGWAVQRGVRRTVGKAIFNGQEAGWQDRLAFLRSVARESNLLLVMLVCLALLGTGTLGLAGRSVAQIAANCEASLQAQVDTPEHEKLNALVGRPVCTCLAQRFMTRNGILRMALFETPLQGVTGLKALTPDDEQRCLEQFDLLPEEPHARTP</sequence>
<feature type="transmembrane region" description="Helical" evidence="1">
    <location>
        <begin position="51"/>
        <end position="67"/>
    </location>
</feature>
<dbReference type="RefSeq" id="WP_280080735.1">
    <property type="nucleotide sequence ID" value="NZ_JAOCGG010000006.1"/>
</dbReference>
<dbReference type="EMBL" id="JAOCGG010000006">
    <property type="protein sequence ID" value="MDH1629592.1"/>
    <property type="molecule type" value="Genomic_DNA"/>
</dbReference>